<keyword evidence="3" id="KW-1185">Reference proteome</keyword>
<dbReference type="EMBL" id="CP042914">
    <property type="protein sequence ID" value="QEG43350.1"/>
    <property type="molecule type" value="Genomic_DNA"/>
</dbReference>
<evidence type="ECO:0000256" key="1">
    <source>
        <dbReference type="SAM" id="MobiDB-lite"/>
    </source>
</evidence>
<proteinExistence type="predicted"/>
<sequence length="402" mass="43330">MGIQFDCQCGKHYRVSSKYVGQSARCRHCGTTLCIPAPQPAAVQQAVPAQAVPAQAVPPEPATGVPEETPDLAALHHHPASLHPPSGRVERQRGEGFSAAENDSNNPQLQSALPARSSRPSQREGETLPSQTSPGAAAPAVLQRTDSKPALPSRTMFSAVKKQPGTQLISSHCYRLAGQPRLQVYAGFGHQLTNINPGEHDLSRLELFHIRDGLGEYAVLQSYDGTGPLPTEYVARMRGCLPTPLALLKTSADRQLEVGSAIAGPLGVLLAQAASKVQSVWAATDGSQPPLAQAAQQNTTLSANIHWDGEFKMGPLSVTHHLRWAVQAIPLDDESFLLVAAAVPRKKLIGLRFDLPWFARYRTEFAHLVNAQQASECGEFDYVDPGVWLLGTTEALHWVDLD</sequence>
<evidence type="ECO:0000313" key="3">
    <source>
        <dbReference type="Proteomes" id="UP000325286"/>
    </source>
</evidence>
<name>A0A5B9QZL9_9BACT</name>
<protein>
    <submittedName>
        <fullName evidence="2">Uncharacterized protein</fullName>
    </submittedName>
</protein>
<accession>A0A5B9QZL9</accession>
<dbReference type="AlphaFoldDB" id="A0A5B9QZL9"/>
<dbReference type="Proteomes" id="UP000325286">
    <property type="component" value="Chromosome"/>
</dbReference>
<reference evidence="2 3" key="1">
    <citation type="submission" date="2019-08" db="EMBL/GenBank/DDBJ databases">
        <title>Deep-cultivation of Planctomycetes and their phenomic and genomic characterization uncovers novel biology.</title>
        <authorList>
            <person name="Wiegand S."/>
            <person name="Jogler M."/>
            <person name="Boedeker C."/>
            <person name="Pinto D."/>
            <person name="Vollmers J."/>
            <person name="Rivas-Marin E."/>
            <person name="Kohn T."/>
            <person name="Peeters S.H."/>
            <person name="Heuer A."/>
            <person name="Rast P."/>
            <person name="Oberbeckmann S."/>
            <person name="Bunk B."/>
            <person name="Jeske O."/>
            <person name="Meyerdierks A."/>
            <person name="Storesund J.E."/>
            <person name="Kallscheuer N."/>
            <person name="Luecker S."/>
            <person name="Lage O.M."/>
            <person name="Pohl T."/>
            <person name="Merkel B.J."/>
            <person name="Hornburger P."/>
            <person name="Mueller R.-W."/>
            <person name="Bruemmer F."/>
            <person name="Labrenz M."/>
            <person name="Spormann A.M."/>
            <person name="Op den Camp H."/>
            <person name="Overmann J."/>
            <person name="Amann R."/>
            <person name="Jetten M.S.M."/>
            <person name="Mascher T."/>
            <person name="Medema M.H."/>
            <person name="Devos D.P."/>
            <person name="Kaster A.-K."/>
            <person name="Ovreas L."/>
            <person name="Rohde M."/>
            <person name="Galperin M.Y."/>
            <person name="Jogler C."/>
        </authorList>
    </citation>
    <scope>NUCLEOTIDE SEQUENCE [LARGE SCALE GENOMIC DNA]</scope>
    <source>
        <strain evidence="2 3">UC8</strain>
    </source>
</reference>
<dbReference type="KEGG" id="rul:UC8_53970"/>
<feature type="region of interest" description="Disordered" evidence="1">
    <location>
        <begin position="77"/>
        <end position="152"/>
    </location>
</feature>
<gene>
    <name evidence="2" type="ORF">UC8_53970</name>
</gene>
<feature type="compositionally biased region" description="Polar residues" evidence="1">
    <location>
        <begin position="101"/>
        <end position="111"/>
    </location>
</feature>
<organism evidence="2 3">
    <name type="scientific">Roseimaritima ulvae</name>
    <dbReference type="NCBI Taxonomy" id="980254"/>
    <lineage>
        <taxon>Bacteria</taxon>
        <taxon>Pseudomonadati</taxon>
        <taxon>Planctomycetota</taxon>
        <taxon>Planctomycetia</taxon>
        <taxon>Pirellulales</taxon>
        <taxon>Pirellulaceae</taxon>
        <taxon>Roseimaritima</taxon>
    </lineage>
</organism>
<evidence type="ECO:0000313" key="2">
    <source>
        <dbReference type="EMBL" id="QEG43350.1"/>
    </source>
</evidence>